<evidence type="ECO:0000313" key="1">
    <source>
        <dbReference type="EMBL" id="TGL35707.1"/>
    </source>
</evidence>
<sequence length="275" mass="29649">MKVQNRKIHFLILFLSIFSNCYLNPVVNGLLNPVEEENNNVSLGLLGAALGTPTLLITGQIRDPNGVAMVDLVLESSTTNNTRSTLSPYRTDAGGRFYLPYQFGSQNFTVLKDGSSFFTLVITVSSPSEVSSVTSGAPPGLEILSLRTINGSESNNFFELVDAHYIYQSGSMVARLHSAVINNYIESIVFTFSEAPIQTSASGPLTEAWLSQYISISPSAIFQNFTSAPGNTLTIAPSTIAGLQVYDLTLKPGILSATGKALTPRTIRFNYAYAP</sequence>
<dbReference type="SUPFAM" id="SSF49464">
    <property type="entry name" value="Carboxypeptidase regulatory domain-like"/>
    <property type="match status" value="1"/>
</dbReference>
<evidence type="ECO:0008006" key="3">
    <source>
        <dbReference type="Google" id="ProtNLM"/>
    </source>
</evidence>
<organism evidence="1 2">
    <name type="scientific">Leptospira perdikensis</name>
    <dbReference type="NCBI Taxonomy" id="2484948"/>
    <lineage>
        <taxon>Bacteria</taxon>
        <taxon>Pseudomonadati</taxon>
        <taxon>Spirochaetota</taxon>
        <taxon>Spirochaetia</taxon>
        <taxon>Leptospirales</taxon>
        <taxon>Leptospiraceae</taxon>
        <taxon>Leptospira</taxon>
    </lineage>
</organism>
<comment type="caution">
    <text evidence="1">The sequence shown here is derived from an EMBL/GenBank/DDBJ whole genome shotgun (WGS) entry which is preliminary data.</text>
</comment>
<gene>
    <name evidence="1" type="ORF">EHQ49_16790</name>
</gene>
<reference evidence="1" key="1">
    <citation type="journal article" date="2019" name="PLoS Negl. Trop. Dis.">
        <title>Revisiting the worldwide diversity of Leptospira species in the environment.</title>
        <authorList>
            <person name="Vincent A.T."/>
            <person name="Schiettekatte O."/>
            <person name="Bourhy P."/>
            <person name="Veyrier F.J."/>
            <person name="Picardeau M."/>
        </authorList>
    </citation>
    <scope>NUCLEOTIDE SEQUENCE [LARGE SCALE GENOMIC DNA]</scope>
    <source>
        <strain evidence="1">201702692</strain>
    </source>
</reference>
<name>A0A4R9J9Y0_9LEPT</name>
<protein>
    <recommendedName>
        <fullName evidence="3">Carboxypeptidase regulatory-like domain-containing protein</fullName>
    </recommendedName>
</protein>
<dbReference type="InterPro" id="IPR008969">
    <property type="entry name" value="CarboxyPept-like_regulatory"/>
</dbReference>
<dbReference type="AlphaFoldDB" id="A0A4R9J9Y0"/>
<evidence type="ECO:0000313" key="2">
    <source>
        <dbReference type="Proteomes" id="UP000298125"/>
    </source>
</evidence>
<proteinExistence type="predicted"/>
<dbReference type="EMBL" id="RQGA01000017">
    <property type="protein sequence ID" value="TGL35707.1"/>
    <property type="molecule type" value="Genomic_DNA"/>
</dbReference>
<dbReference type="OrthoDB" id="330286at2"/>
<dbReference type="RefSeq" id="WP_135580829.1">
    <property type="nucleotide sequence ID" value="NZ_RQGA01000017.1"/>
</dbReference>
<dbReference type="Proteomes" id="UP000298125">
    <property type="component" value="Unassembled WGS sequence"/>
</dbReference>
<accession>A0A4R9J9Y0</accession>
<keyword evidence="2" id="KW-1185">Reference proteome</keyword>